<accession>A0ABN6PH20</accession>
<keyword evidence="3" id="KW-1185">Reference proteome</keyword>
<keyword evidence="1" id="KW-1133">Transmembrane helix</keyword>
<evidence type="ECO:0000256" key="1">
    <source>
        <dbReference type="SAM" id="Phobius"/>
    </source>
</evidence>
<feature type="transmembrane region" description="Helical" evidence="1">
    <location>
        <begin position="7"/>
        <end position="29"/>
    </location>
</feature>
<protein>
    <submittedName>
        <fullName evidence="2">Uncharacterized protein</fullName>
    </submittedName>
</protein>
<name>A0ABN6PH20_9EURY</name>
<dbReference type="Proteomes" id="UP000831817">
    <property type="component" value="Chromosome"/>
</dbReference>
<evidence type="ECO:0000313" key="3">
    <source>
        <dbReference type="Proteomes" id="UP000831817"/>
    </source>
</evidence>
<proteinExistence type="predicted"/>
<gene>
    <name evidence="2" type="ORF">MTTB_15930</name>
</gene>
<evidence type="ECO:0000313" key="2">
    <source>
        <dbReference type="EMBL" id="BDH80214.1"/>
    </source>
</evidence>
<dbReference type="GeneID" id="71966125"/>
<keyword evidence="1" id="KW-0472">Membrane</keyword>
<reference evidence="2 3" key="1">
    <citation type="submission" date="2022-04" db="EMBL/GenBank/DDBJ databases">
        <title>Complete genome of Methanothermobacter tenebrarum strain RMAS.</title>
        <authorList>
            <person name="Nakamura K."/>
            <person name="Oshima K."/>
            <person name="Hattori M."/>
            <person name="Kamagata Y."/>
            <person name="Takamizawa K."/>
        </authorList>
    </citation>
    <scope>NUCLEOTIDE SEQUENCE [LARGE SCALE GENOMIC DNA]</scope>
    <source>
        <strain evidence="2 3">RMAS</strain>
    </source>
</reference>
<keyword evidence="1" id="KW-0812">Transmembrane</keyword>
<dbReference type="RefSeq" id="WP_248564497.1">
    <property type="nucleotide sequence ID" value="NZ_AP025698.1"/>
</dbReference>
<dbReference type="EMBL" id="AP025698">
    <property type="protein sequence ID" value="BDH80214.1"/>
    <property type="molecule type" value="Genomic_DNA"/>
</dbReference>
<organism evidence="2 3">
    <name type="scientific">Methanothermobacter tenebrarum</name>
    <dbReference type="NCBI Taxonomy" id="680118"/>
    <lineage>
        <taxon>Archaea</taxon>
        <taxon>Methanobacteriati</taxon>
        <taxon>Methanobacteriota</taxon>
        <taxon>Methanomada group</taxon>
        <taxon>Methanobacteria</taxon>
        <taxon>Methanobacteriales</taxon>
        <taxon>Methanobacteriaceae</taxon>
        <taxon>Methanothermobacter</taxon>
    </lineage>
</organism>
<sequence>MSRILKFFLFIILFIIFFEAGVIGSYTLVTSQPPDVEKLIDTQLDILSSYLKMGKEVIGPKAETVNITNKMEVAEALQKRAQVDGVELETLNATTFEDLENGRVNVNITAIGYRENITESTGQIVIRPTARFMITATAAATVEDHEIKVDVGTIRILSVIRVY</sequence>